<dbReference type="InterPro" id="IPR050281">
    <property type="entry name" value="Flavin_monoamine_oxidase"/>
</dbReference>
<evidence type="ECO:0000256" key="4">
    <source>
        <dbReference type="ARBA" id="ARBA00017871"/>
    </source>
</evidence>
<keyword evidence="7" id="KW-0472">Membrane</keyword>
<reference evidence="9 10" key="1">
    <citation type="submission" date="2017-04" db="EMBL/GenBank/DDBJ databases">
        <authorList>
            <person name="Afonso C.L."/>
            <person name="Miller P.J."/>
            <person name="Scott M.A."/>
            <person name="Spackman E."/>
            <person name="Goraichik I."/>
            <person name="Dimitrov K.M."/>
            <person name="Suarez D.L."/>
            <person name="Swayne D.E."/>
        </authorList>
    </citation>
    <scope>NUCLEOTIDE SEQUENCE [LARGE SCALE GENOMIC DNA]</scope>
    <source>
        <strain evidence="9 10">USBA 355</strain>
    </source>
</reference>
<evidence type="ECO:0000256" key="2">
    <source>
        <dbReference type="ARBA" id="ARBA00005833"/>
    </source>
</evidence>
<dbReference type="SUPFAM" id="SSF51905">
    <property type="entry name" value="FAD/NAD(P)-binding domain"/>
    <property type="match status" value="1"/>
</dbReference>
<dbReference type="EC" id="1.13.12.3" evidence="3"/>
<feature type="transmembrane region" description="Helical" evidence="7">
    <location>
        <begin position="50"/>
        <end position="71"/>
    </location>
</feature>
<evidence type="ECO:0000256" key="5">
    <source>
        <dbReference type="ARBA" id="ARBA00023070"/>
    </source>
</evidence>
<keyword evidence="5" id="KW-0073">Auxin biosynthesis</keyword>
<proteinExistence type="inferred from homology"/>
<dbReference type="AlphaFoldDB" id="A0A1Y6BLS4"/>
<evidence type="ECO:0000313" key="10">
    <source>
        <dbReference type="Proteomes" id="UP000192917"/>
    </source>
</evidence>
<dbReference type="STRING" id="560819.SAMN05428998_104311"/>
<dbReference type="Pfam" id="PF01593">
    <property type="entry name" value="Amino_oxidase"/>
    <property type="match status" value="1"/>
</dbReference>
<dbReference type="Proteomes" id="UP000192917">
    <property type="component" value="Unassembled WGS sequence"/>
</dbReference>
<sequence length="463" mass="49162">MADNDGIFRPRRRPGRGGAIGRRPLLGGLVAAPLAGLIPLRAGRAAEPDVIVVGAGIAGLTAAAALARAGLGVRVLEARDRIGGRAFTESRTFGFPYDHGCAWLHSADASPLTALLRRDGTDFYDEGARDLWLALDGEDASEADYDALAAATARLDRAVERADEEDEPDRAVAALSPPRSRFDRIAHAVFGPLEYGVETDRLSCRDVWAQIGTGVEWMVPGGMGGRVIRALAPPAVETGTRVTAVDWSGRRLAVETSRGRLSCRALLLTLPPPLFAAGTLAFAPALPAWKLEAIAGFQPATLEKVALQFAPGFAELTEAEGNTLYAQSGAEGHLWDHLLRPFGRDLSVGFFGGDFAAELLARPDREAQAIELALASLTEVFGGELRRLFVKGHVTDWLGDPLAQGAYAALRVGAADSRRALGRPVDGRLFFAGEAVRDDWATQAAGAYLSALEAADQIIEELT</sequence>
<dbReference type="GO" id="GO:0009851">
    <property type="term" value="P:auxin biosynthetic process"/>
    <property type="evidence" value="ECO:0007669"/>
    <property type="project" value="UniProtKB-KW"/>
</dbReference>
<protein>
    <recommendedName>
        <fullName evidence="4">Tryptophan 2-monooxygenase</fullName>
        <ecNumber evidence="3">1.13.12.3</ecNumber>
    </recommendedName>
</protein>
<dbReference type="RefSeq" id="WP_159460145.1">
    <property type="nucleotide sequence ID" value="NZ_FWZX01000004.1"/>
</dbReference>
<dbReference type="InterPro" id="IPR002937">
    <property type="entry name" value="Amino_oxidase"/>
</dbReference>
<feature type="domain" description="Amine oxidase" evidence="8">
    <location>
        <begin position="57"/>
        <end position="459"/>
    </location>
</feature>
<feature type="transmembrane region" description="Helical" evidence="7">
    <location>
        <begin position="20"/>
        <end position="38"/>
    </location>
</feature>
<evidence type="ECO:0000313" key="9">
    <source>
        <dbReference type="EMBL" id="SMF10160.1"/>
    </source>
</evidence>
<keyword evidence="7" id="KW-1133">Transmembrane helix</keyword>
<accession>A0A1Y6BLS4</accession>
<dbReference type="GO" id="GO:0050361">
    <property type="term" value="F:tryptophan 2-monooxygenase activity"/>
    <property type="evidence" value="ECO:0007669"/>
    <property type="project" value="UniProtKB-EC"/>
</dbReference>
<name>A0A1Y6BLS4_9PROT</name>
<dbReference type="InterPro" id="IPR036188">
    <property type="entry name" value="FAD/NAD-bd_sf"/>
</dbReference>
<evidence type="ECO:0000256" key="6">
    <source>
        <dbReference type="ARBA" id="ARBA00047321"/>
    </source>
</evidence>
<dbReference type="PANTHER" id="PTHR10742:SF410">
    <property type="entry name" value="LYSINE-SPECIFIC HISTONE DEMETHYLASE 2"/>
    <property type="match status" value="1"/>
</dbReference>
<comment type="catalytic activity">
    <reaction evidence="6">
        <text>L-tryptophan + O2 = indole-3-acetamide + CO2 + H2O</text>
        <dbReference type="Rhea" id="RHEA:16165"/>
        <dbReference type="ChEBI" id="CHEBI:15377"/>
        <dbReference type="ChEBI" id="CHEBI:15379"/>
        <dbReference type="ChEBI" id="CHEBI:16031"/>
        <dbReference type="ChEBI" id="CHEBI:16526"/>
        <dbReference type="ChEBI" id="CHEBI:57912"/>
        <dbReference type="EC" id="1.13.12.3"/>
    </reaction>
</comment>
<dbReference type="Gene3D" id="3.50.50.60">
    <property type="entry name" value="FAD/NAD(P)-binding domain"/>
    <property type="match status" value="1"/>
</dbReference>
<evidence type="ECO:0000256" key="7">
    <source>
        <dbReference type="SAM" id="Phobius"/>
    </source>
</evidence>
<gene>
    <name evidence="9" type="ORF">SAMN05428998_104311</name>
</gene>
<comment type="similarity">
    <text evidence="2">Belongs to the tryptophan 2-monooxygenase family.</text>
</comment>
<comment type="pathway">
    <text evidence="1">Plant hormone metabolism; auxin biosynthesis.</text>
</comment>
<evidence type="ECO:0000259" key="8">
    <source>
        <dbReference type="Pfam" id="PF01593"/>
    </source>
</evidence>
<evidence type="ECO:0000256" key="3">
    <source>
        <dbReference type="ARBA" id="ARBA00012535"/>
    </source>
</evidence>
<evidence type="ECO:0000256" key="1">
    <source>
        <dbReference type="ARBA" id="ARBA00004814"/>
    </source>
</evidence>
<dbReference type="PANTHER" id="PTHR10742">
    <property type="entry name" value="FLAVIN MONOAMINE OXIDASE"/>
    <property type="match status" value="1"/>
</dbReference>
<keyword evidence="7" id="KW-0812">Transmembrane</keyword>
<organism evidence="9 10">
    <name type="scientific">Tistlia consotensis USBA 355</name>
    <dbReference type="NCBI Taxonomy" id="560819"/>
    <lineage>
        <taxon>Bacteria</taxon>
        <taxon>Pseudomonadati</taxon>
        <taxon>Pseudomonadota</taxon>
        <taxon>Alphaproteobacteria</taxon>
        <taxon>Rhodospirillales</taxon>
        <taxon>Rhodovibrionaceae</taxon>
        <taxon>Tistlia</taxon>
    </lineage>
</organism>
<dbReference type="PRINTS" id="PR00420">
    <property type="entry name" value="RNGMNOXGNASE"/>
</dbReference>
<keyword evidence="10" id="KW-1185">Reference proteome</keyword>
<dbReference type="SUPFAM" id="SSF54373">
    <property type="entry name" value="FAD-linked reductases, C-terminal domain"/>
    <property type="match status" value="1"/>
</dbReference>
<dbReference type="EMBL" id="FWZX01000004">
    <property type="protein sequence ID" value="SMF10160.1"/>
    <property type="molecule type" value="Genomic_DNA"/>
</dbReference>